<dbReference type="EMBL" id="CAJVQB010009554">
    <property type="protein sequence ID" value="CAG8731321.1"/>
    <property type="molecule type" value="Genomic_DNA"/>
</dbReference>
<protein>
    <submittedName>
        <fullName evidence="1">13714_t:CDS:1</fullName>
    </submittedName>
</protein>
<accession>A0ABN7V736</accession>
<sequence length="45" mass="5253">IVFEDFTTVLKSKHSQEILKIQEQKNTHQFPNVPYFALYAVPGFV</sequence>
<keyword evidence="2" id="KW-1185">Reference proteome</keyword>
<gene>
    <name evidence="1" type="ORF">GMARGA_LOCUS14420</name>
</gene>
<organism evidence="1 2">
    <name type="scientific">Gigaspora margarita</name>
    <dbReference type="NCBI Taxonomy" id="4874"/>
    <lineage>
        <taxon>Eukaryota</taxon>
        <taxon>Fungi</taxon>
        <taxon>Fungi incertae sedis</taxon>
        <taxon>Mucoromycota</taxon>
        <taxon>Glomeromycotina</taxon>
        <taxon>Glomeromycetes</taxon>
        <taxon>Diversisporales</taxon>
        <taxon>Gigasporaceae</taxon>
        <taxon>Gigaspora</taxon>
    </lineage>
</organism>
<proteinExistence type="predicted"/>
<evidence type="ECO:0000313" key="2">
    <source>
        <dbReference type="Proteomes" id="UP000789901"/>
    </source>
</evidence>
<comment type="caution">
    <text evidence="1">The sequence shown here is derived from an EMBL/GenBank/DDBJ whole genome shotgun (WGS) entry which is preliminary data.</text>
</comment>
<name>A0ABN7V736_GIGMA</name>
<feature type="non-terminal residue" evidence="1">
    <location>
        <position position="1"/>
    </location>
</feature>
<evidence type="ECO:0000313" key="1">
    <source>
        <dbReference type="EMBL" id="CAG8731321.1"/>
    </source>
</evidence>
<dbReference type="Proteomes" id="UP000789901">
    <property type="component" value="Unassembled WGS sequence"/>
</dbReference>
<reference evidence="1 2" key="1">
    <citation type="submission" date="2021-06" db="EMBL/GenBank/DDBJ databases">
        <authorList>
            <person name="Kallberg Y."/>
            <person name="Tangrot J."/>
            <person name="Rosling A."/>
        </authorList>
    </citation>
    <scope>NUCLEOTIDE SEQUENCE [LARGE SCALE GENOMIC DNA]</scope>
    <source>
        <strain evidence="1 2">120-4 pot B 10/14</strain>
    </source>
</reference>